<dbReference type="Proteomes" id="UP000027222">
    <property type="component" value="Unassembled WGS sequence"/>
</dbReference>
<dbReference type="HOGENOM" id="CLU_1704344_0_0_1"/>
<name>A0A067SZX2_GALM3</name>
<protein>
    <submittedName>
        <fullName evidence="1">Uncharacterized protein</fullName>
    </submittedName>
</protein>
<evidence type="ECO:0000313" key="2">
    <source>
        <dbReference type="Proteomes" id="UP000027222"/>
    </source>
</evidence>
<gene>
    <name evidence="1" type="ORF">GALMADRAFT_226251</name>
</gene>
<dbReference type="EMBL" id="KL142380">
    <property type="protein sequence ID" value="KDR75622.1"/>
    <property type="molecule type" value="Genomic_DNA"/>
</dbReference>
<dbReference type="OrthoDB" id="3083362at2759"/>
<reference evidence="2" key="1">
    <citation type="journal article" date="2014" name="Proc. Natl. Acad. Sci. U.S.A.">
        <title>Extensive sampling of basidiomycete genomes demonstrates inadequacy of the white-rot/brown-rot paradigm for wood decay fungi.</title>
        <authorList>
            <person name="Riley R."/>
            <person name="Salamov A.A."/>
            <person name="Brown D.W."/>
            <person name="Nagy L.G."/>
            <person name="Floudas D."/>
            <person name="Held B.W."/>
            <person name="Levasseur A."/>
            <person name="Lombard V."/>
            <person name="Morin E."/>
            <person name="Otillar R."/>
            <person name="Lindquist E.A."/>
            <person name="Sun H."/>
            <person name="LaButti K.M."/>
            <person name="Schmutz J."/>
            <person name="Jabbour D."/>
            <person name="Luo H."/>
            <person name="Baker S.E."/>
            <person name="Pisabarro A.G."/>
            <person name="Walton J.D."/>
            <person name="Blanchette R.A."/>
            <person name="Henrissat B."/>
            <person name="Martin F."/>
            <person name="Cullen D."/>
            <person name="Hibbett D.S."/>
            <person name="Grigoriev I.V."/>
        </authorList>
    </citation>
    <scope>NUCLEOTIDE SEQUENCE [LARGE SCALE GENOMIC DNA]</scope>
    <source>
        <strain evidence="2">CBS 339.88</strain>
    </source>
</reference>
<evidence type="ECO:0000313" key="1">
    <source>
        <dbReference type="EMBL" id="KDR75622.1"/>
    </source>
</evidence>
<dbReference type="AlphaFoldDB" id="A0A067SZX2"/>
<proteinExistence type="predicted"/>
<accession>A0A067SZX2</accession>
<organism evidence="1 2">
    <name type="scientific">Galerina marginata (strain CBS 339.88)</name>
    <dbReference type="NCBI Taxonomy" id="685588"/>
    <lineage>
        <taxon>Eukaryota</taxon>
        <taxon>Fungi</taxon>
        <taxon>Dikarya</taxon>
        <taxon>Basidiomycota</taxon>
        <taxon>Agaricomycotina</taxon>
        <taxon>Agaricomycetes</taxon>
        <taxon>Agaricomycetidae</taxon>
        <taxon>Agaricales</taxon>
        <taxon>Agaricineae</taxon>
        <taxon>Strophariaceae</taxon>
        <taxon>Galerina</taxon>
    </lineage>
</organism>
<keyword evidence="2" id="KW-1185">Reference proteome</keyword>
<sequence length="167" mass="18806">MSLSRFTLPSIHHVLEGELHETIPKRPSVITILDYDQTDWSLSMPLTPPHANVGYIPSTSHLMKTIDLRDAEPIAKDDEEQFSFIVHFPDVDELENEVNTDVDARTMFKEKRPTTSRGFLHGSGHPLGSSCTNGSDKHDLSPLIMNAVRKVLPVKLAEALFRRISKH</sequence>